<proteinExistence type="predicted"/>
<evidence type="ECO:0000256" key="4">
    <source>
        <dbReference type="ARBA" id="ARBA00022989"/>
    </source>
</evidence>
<dbReference type="Pfam" id="PF02687">
    <property type="entry name" value="FtsX"/>
    <property type="match status" value="1"/>
</dbReference>
<evidence type="ECO:0000313" key="9">
    <source>
        <dbReference type="Proteomes" id="UP001232750"/>
    </source>
</evidence>
<evidence type="ECO:0000256" key="1">
    <source>
        <dbReference type="ARBA" id="ARBA00004651"/>
    </source>
</evidence>
<organism evidence="8 9">
    <name type="scientific">Gordonibacter faecis</name>
    <dbReference type="NCBI Taxonomy" id="3047475"/>
    <lineage>
        <taxon>Bacteria</taxon>
        <taxon>Bacillati</taxon>
        <taxon>Actinomycetota</taxon>
        <taxon>Coriobacteriia</taxon>
        <taxon>Eggerthellales</taxon>
        <taxon>Eggerthellaceae</taxon>
        <taxon>Gordonibacter</taxon>
    </lineage>
</organism>
<keyword evidence="5 6" id="KW-0472">Membrane</keyword>
<sequence length="444" mass="46406">MNALTRARLYLLRKKGKSLGLCAFVLVVATLMLACLAIQSATHTADANLKKALLGYFTVNAKTVDGGIPQSVVDEVLEVDGLTGAHDLRSYTYASYSDAQGAPLSINTQGAAQVPEGYETAGKVVANSSSQAESYFSDGVFEMVEGDPIEGEGAARVLVHEDFASRNGLTVGEKMTLSPVGGEGSPVEATVSGIFTNVKAQDSIGVAPSYDLYDNIVFADTATASALLYGSKSETGFQYGDFYVDDPEELDRIMDDVRSIAGMDWESCTLTRYDNDYQNAKASLQGLQGVVSIAMASVTVVCFVVLALFLTLRFRGRIRETGAYLAMGVTKGSVLAQYLVEVAAVAALALVLSFGISSAIAQHVGSGLLSQVSAEGYETIDLSGEGGGERSDEGLGLESISVEVSPGDFALVGVSGIALCLGSTALAAAPVLRMKPKRILALMG</sequence>
<feature type="domain" description="ABC3 transporter permease C-terminal" evidence="7">
    <location>
        <begin position="293"/>
        <end position="436"/>
    </location>
</feature>
<name>A0ABT7DKX1_9ACTN</name>
<reference evidence="8 9" key="1">
    <citation type="submission" date="2023-05" db="EMBL/GenBank/DDBJ databases">
        <title>Gordonibacter KGMB12511T sp. nov., isolated from faeces of healthy Korean.</title>
        <authorList>
            <person name="Kim H.S."/>
            <person name="Kim J.-S."/>
            <person name="Suh M.K."/>
            <person name="Eom M.K."/>
            <person name="Do H.E."/>
            <person name="Lee J.-S."/>
        </authorList>
    </citation>
    <scope>NUCLEOTIDE SEQUENCE [LARGE SCALE GENOMIC DNA]</scope>
    <source>
        <strain evidence="8 9">KGMB12511</strain>
    </source>
</reference>
<gene>
    <name evidence="8" type="ORF">QNJ86_04490</name>
</gene>
<dbReference type="InterPro" id="IPR003838">
    <property type="entry name" value="ABC3_permease_C"/>
</dbReference>
<protein>
    <submittedName>
        <fullName evidence="8">FtsX-like permease family protein</fullName>
    </submittedName>
</protein>
<evidence type="ECO:0000256" key="3">
    <source>
        <dbReference type="ARBA" id="ARBA00022692"/>
    </source>
</evidence>
<keyword evidence="3 6" id="KW-0812">Transmembrane</keyword>
<dbReference type="EMBL" id="JASJEU010000008">
    <property type="protein sequence ID" value="MDJ1650047.1"/>
    <property type="molecule type" value="Genomic_DNA"/>
</dbReference>
<dbReference type="PANTHER" id="PTHR30572:SF9">
    <property type="entry name" value="ABC TRANSPORTER PERMEASE PROTEIN"/>
    <property type="match status" value="1"/>
</dbReference>
<evidence type="ECO:0000313" key="8">
    <source>
        <dbReference type="EMBL" id="MDJ1650047.1"/>
    </source>
</evidence>
<comment type="subcellular location">
    <subcellularLocation>
        <location evidence="1">Cell membrane</location>
        <topology evidence="1">Multi-pass membrane protein</topology>
    </subcellularLocation>
</comment>
<feature type="transmembrane region" description="Helical" evidence="6">
    <location>
        <begin position="409"/>
        <end position="432"/>
    </location>
</feature>
<keyword evidence="2" id="KW-1003">Cell membrane</keyword>
<evidence type="ECO:0000256" key="6">
    <source>
        <dbReference type="SAM" id="Phobius"/>
    </source>
</evidence>
<evidence type="ECO:0000259" key="7">
    <source>
        <dbReference type="Pfam" id="PF02687"/>
    </source>
</evidence>
<dbReference type="Proteomes" id="UP001232750">
    <property type="component" value="Unassembled WGS sequence"/>
</dbReference>
<keyword evidence="9" id="KW-1185">Reference proteome</keyword>
<comment type="caution">
    <text evidence="8">The sequence shown here is derived from an EMBL/GenBank/DDBJ whole genome shotgun (WGS) entry which is preliminary data.</text>
</comment>
<dbReference type="RefSeq" id="WP_283831397.1">
    <property type="nucleotide sequence ID" value="NZ_JASJEU010000008.1"/>
</dbReference>
<feature type="transmembrane region" description="Helical" evidence="6">
    <location>
        <begin position="335"/>
        <end position="360"/>
    </location>
</feature>
<keyword evidence="4 6" id="KW-1133">Transmembrane helix</keyword>
<dbReference type="PROSITE" id="PS51257">
    <property type="entry name" value="PROKAR_LIPOPROTEIN"/>
    <property type="match status" value="1"/>
</dbReference>
<accession>A0ABT7DKX1</accession>
<evidence type="ECO:0000256" key="5">
    <source>
        <dbReference type="ARBA" id="ARBA00023136"/>
    </source>
</evidence>
<feature type="transmembrane region" description="Helical" evidence="6">
    <location>
        <begin position="290"/>
        <end position="314"/>
    </location>
</feature>
<dbReference type="PANTHER" id="PTHR30572">
    <property type="entry name" value="MEMBRANE COMPONENT OF TRANSPORTER-RELATED"/>
    <property type="match status" value="1"/>
</dbReference>
<evidence type="ECO:0000256" key="2">
    <source>
        <dbReference type="ARBA" id="ARBA00022475"/>
    </source>
</evidence>
<dbReference type="InterPro" id="IPR050250">
    <property type="entry name" value="Macrolide_Exporter_MacB"/>
</dbReference>